<dbReference type="GO" id="GO:0004519">
    <property type="term" value="F:endonuclease activity"/>
    <property type="evidence" value="ECO:0007669"/>
    <property type="project" value="UniProtKB-KW"/>
</dbReference>
<dbReference type="InterPro" id="IPR002711">
    <property type="entry name" value="HNH"/>
</dbReference>
<keyword evidence="2" id="KW-0378">Hydrolase</keyword>
<evidence type="ECO:0000259" key="1">
    <source>
        <dbReference type="SMART" id="SM00507"/>
    </source>
</evidence>
<dbReference type="AlphaFoldDB" id="A0A1I0HBV9"/>
<organism evidence="2 3">
    <name type="scientific">Enterocloster lavalensis</name>
    <dbReference type="NCBI Taxonomy" id="460384"/>
    <lineage>
        <taxon>Bacteria</taxon>
        <taxon>Bacillati</taxon>
        <taxon>Bacillota</taxon>
        <taxon>Clostridia</taxon>
        <taxon>Lachnospirales</taxon>
        <taxon>Lachnospiraceae</taxon>
        <taxon>Enterocloster</taxon>
    </lineage>
</organism>
<proteinExistence type="predicted"/>
<accession>A0A1I0HBV9</accession>
<evidence type="ECO:0000313" key="3">
    <source>
        <dbReference type="Proteomes" id="UP000198508"/>
    </source>
</evidence>
<name>A0A1I0HBV9_9FIRM</name>
<dbReference type="RefSeq" id="WP_092365200.1">
    <property type="nucleotide sequence ID" value="NZ_FOIM01000015.1"/>
</dbReference>
<protein>
    <submittedName>
        <fullName evidence="2">HNH endonuclease</fullName>
    </submittedName>
</protein>
<dbReference type="Proteomes" id="UP000198508">
    <property type="component" value="Unassembled WGS sequence"/>
</dbReference>
<keyword evidence="2" id="KW-0255">Endonuclease</keyword>
<dbReference type="InterPro" id="IPR003615">
    <property type="entry name" value="HNH_nuc"/>
</dbReference>
<keyword evidence="2" id="KW-0540">Nuclease</keyword>
<feature type="domain" description="HNH nuclease" evidence="1">
    <location>
        <begin position="27"/>
        <end position="74"/>
    </location>
</feature>
<reference evidence="3" key="1">
    <citation type="submission" date="2016-10" db="EMBL/GenBank/DDBJ databases">
        <authorList>
            <person name="Varghese N."/>
            <person name="Submissions S."/>
        </authorList>
    </citation>
    <scope>NUCLEOTIDE SEQUENCE [LARGE SCALE GENOMIC DNA]</scope>
    <source>
        <strain evidence="3">NLAE-zl-G277</strain>
    </source>
</reference>
<sequence>MKRKPIKTKIPEIVNYWFSRIDESDFSVDAAEAHERCWRCGCKRNLERCHIVPDSLGGKDEPANLVLLCARCHAENPNVTDPEIMWDWLKAYKVPFYDTLWSILGLKEYRFIYKRSFFEDLAALGISDPEERNREMRDIKRIVYRQATVHFGQPYFNTATVAELYRMQLKELARKLGKTLTQDDSSEGISGKMPWWLET</sequence>
<dbReference type="CDD" id="cd00085">
    <property type="entry name" value="HNHc"/>
    <property type="match status" value="1"/>
</dbReference>
<dbReference type="STRING" id="460384.SAMN05216313_11566"/>
<evidence type="ECO:0000313" key="2">
    <source>
        <dbReference type="EMBL" id="SET81173.1"/>
    </source>
</evidence>
<dbReference type="Gene3D" id="1.10.30.50">
    <property type="match status" value="1"/>
</dbReference>
<dbReference type="SMART" id="SM00507">
    <property type="entry name" value="HNHc"/>
    <property type="match status" value="1"/>
</dbReference>
<keyword evidence="3" id="KW-1185">Reference proteome</keyword>
<gene>
    <name evidence="2" type="ORF">SAMN05216313_11566</name>
</gene>
<dbReference type="Pfam" id="PF01844">
    <property type="entry name" value="HNH"/>
    <property type="match status" value="1"/>
</dbReference>
<dbReference type="EMBL" id="FOIM01000015">
    <property type="protein sequence ID" value="SET81173.1"/>
    <property type="molecule type" value="Genomic_DNA"/>
</dbReference>